<evidence type="ECO:0000256" key="2">
    <source>
        <dbReference type="ARBA" id="ARBA00022525"/>
    </source>
</evidence>
<protein>
    <recommendedName>
        <fullName evidence="7">Tissue inhibitor of metalloproteinase</fullName>
    </recommendedName>
</protein>
<keyword evidence="3" id="KW-0812">Transmembrane</keyword>
<dbReference type="Proteomes" id="UP000831880">
    <property type="component" value="Chromosome"/>
</dbReference>
<gene>
    <name evidence="5" type="ORF">MUO14_17185</name>
</gene>
<evidence type="ECO:0000256" key="1">
    <source>
        <dbReference type="ARBA" id="ARBA00004613"/>
    </source>
</evidence>
<comment type="subcellular location">
    <subcellularLocation>
        <location evidence="1">Secreted</location>
    </subcellularLocation>
</comment>
<evidence type="ECO:0000313" key="5">
    <source>
        <dbReference type="EMBL" id="UOQ92206.1"/>
    </source>
</evidence>
<sequence length="192" mass="21315">MSKVNKKIFRYAGLFMITSSFILTFLPTNSYACSCVLPGTPEEELEESMAVFSGKVVKIMDKNKNNLIQSSTDPIAVVLEVEETWKGMDKSEVVVHTERSSASCGYEFSLNKDYIVYANERDGGLHVSLCSRTALLSEADEDIHALGEGEAPKEEVSVDLTNTNNHSVYIYLAVTVVLLVGVYFIIARRSKR</sequence>
<keyword evidence="3" id="KW-1133">Transmembrane helix</keyword>
<dbReference type="Gene3D" id="2.40.50.120">
    <property type="match status" value="1"/>
</dbReference>
<dbReference type="RefSeq" id="WP_244751816.1">
    <property type="nucleotide sequence ID" value="NZ_CP095074.1"/>
</dbReference>
<feature type="chain" id="PRO_5045582529" description="Tissue inhibitor of metalloproteinase" evidence="4">
    <location>
        <begin position="33"/>
        <end position="192"/>
    </location>
</feature>
<evidence type="ECO:0008006" key="7">
    <source>
        <dbReference type="Google" id="ProtNLM"/>
    </source>
</evidence>
<evidence type="ECO:0000256" key="4">
    <source>
        <dbReference type="SAM" id="SignalP"/>
    </source>
</evidence>
<dbReference type="InterPro" id="IPR008993">
    <property type="entry name" value="TIMP-like_OB-fold"/>
</dbReference>
<name>A0ABY4GW41_9BACI</name>
<reference evidence="5 6" key="1">
    <citation type="submission" date="2022-04" db="EMBL/GenBank/DDBJ databases">
        <title>Halobacillus sp. isolated from saltern.</title>
        <authorList>
            <person name="Won M."/>
            <person name="Lee C.-M."/>
            <person name="Woen H.-Y."/>
            <person name="Kwon S.-W."/>
        </authorList>
    </citation>
    <scope>NUCLEOTIDE SEQUENCE [LARGE SCALE GENOMIC DNA]</scope>
    <source>
        <strain evidence="5 6">SSTM10-2</strain>
    </source>
</reference>
<proteinExistence type="predicted"/>
<dbReference type="SUPFAM" id="SSF50242">
    <property type="entry name" value="TIMP-like"/>
    <property type="match status" value="1"/>
</dbReference>
<keyword evidence="4" id="KW-0732">Signal</keyword>
<evidence type="ECO:0000256" key="3">
    <source>
        <dbReference type="SAM" id="Phobius"/>
    </source>
</evidence>
<dbReference type="PANTHER" id="PTHR11844">
    <property type="entry name" value="METALLOPROTEASE INHIBITOR"/>
    <property type="match status" value="1"/>
</dbReference>
<organism evidence="5 6">
    <name type="scientific">Halobacillus shinanisalinarum</name>
    <dbReference type="NCBI Taxonomy" id="2932258"/>
    <lineage>
        <taxon>Bacteria</taxon>
        <taxon>Bacillati</taxon>
        <taxon>Bacillota</taxon>
        <taxon>Bacilli</taxon>
        <taxon>Bacillales</taxon>
        <taxon>Bacillaceae</taxon>
        <taxon>Halobacillus</taxon>
    </lineage>
</organism>
<keyword evidence="3" id="KW-0472">Membrane</keyword>
<evidence type="ECO:0000313" key="6">
    <source>
        <dbReference type="Proteomes" id="UP000831880"/>
    </source>
</evidence>
<dbReference type="PANTHER" id="PTHR11844:SF25">
    <property type="entry name" value="NTR DOMAIN-CONTAINING PROTEIN"/>
    <property type="match status" value="1"/>
</dbReference>
<dbReference type="InterPro" id="IPR001820">
    <property type="entry name" value="TIMP"/>
</dbReference>
<feature type="transmembrane region" description="Helical" evidence="3">
    <location>
        <begin position="168"/>
        <end position="186"/>
    </location>
</feature>
<accession>A0ABY4GW41</accession>
<dbReference type="EMBL" id="CP095074">
    <property type="protein sequence ID" value="UOQ92206.1"/>
    <property type="molecule type" value="Genomic_DNA"/>
</dbReference>
<feature type="signal peptide" evidence="4">
    <location>
        <begin position="1"/>
        <end position="32"/>
    </location>
</feature>
<dbReference type="Pfam" id="PF00965">
    <property type="entry name" value="TIMP"/>
    <property type="match status" value="1"/>
</dbReference>
<keyword evidence="2" id="KW-0964">Secreted</keyword>
<keyword evidence="6" id="KW-1185">Reference proteome</keyword>